<dbReference type="GO" id="GO:0004860">
    <property type="term" value="F:protein kinase inhibitor activity"/>
    <property type="evidence" value="ECO:0007669"/>
    <property type="project" value="UniProtKB-KW"/>
</dbReference>
<name>A0ABC9Y245_GRUJA</name>
<keyword evidence="1" id="KW-0649">Protein kinase inhibitor</keyword>
<evidence type="ECO:0000313" key="2">
    <source>
        <dbReference type="Proteomes" id="UP001623348"/>
    </source>
</evidence>
<protein>
    <submittedName>
        <fullName evidence="1">cAMP-dependent protein kinase inhibitor alpha</fullName>
    </submittedName>
</protein>
<evidence type="ECO:0000313" key="1">
    <source>
        <dbReference type="EMBL" id="GAB0204013.1"/>
    </source>
</evidence>
<gene>
    <name evidence="1" type="ORF">GRJ2_002866900</name>
</gene>
<dbReference type="EMBL" id="BAAFJT010000040">
    <property type="protein sequence ID" value="GAB0204013.1"/>
    <property type="molecule type" value="Genomic_DNA"/>
</dbReference>
<reference evidence="1 2" key="1">
    <citation type="submission" date="2024-06" db="EMBL/GenBank/DDBJ databases">
        <title>The draft genome of Grus japonensis, version 3.</title>
        <authorList>
            <person name="Nabeshima K."/>
            <person name="Suzuki S."/>
            <person name="Onuma M."/>
        </authorList>
    </citation>
    <scope>NUCLEOTIDE SEQUENCE [LARGE SCALE GENOMIC DNA]</scope>
    <source>
        <strain evidence="1 2">451A</strain>
    </source>
</reference>
<sequence length="121" mass="14026">MSVGQPAKVNHHIIGKWSCTCRNGQDNTKLSGAVDSLEGRDEIQRDLDRLEKWAHVNFMRFHKVKYKALYLGWGNPQYHYRLGDEWMQPCREGLEDILMNEKLDMSQQCVLVAQKGNHILG</sequence>
<proteinExistence type="predicted"/>
<dbReference type="PANTHER" id="PTHR33332">
    <property type="entry name" value="REVERSE TRANSCRIPTASE DOMAIN-CONTAINING PROTEIN"/>
    <property type="match status" value="1"/>
</dbReference>
<accession>A0ABC9Y245</accession>
<comment type="caution">
    <text evidence="1">The sequence shown here is derived from an EMBL/GenBank/DDBJ whole genome shotgun (WGS) entry which is preliminary data.</text>
</comment>
<dbReference type="Proteomes" id="UP001623348">
    <property type="component" value="Unassembled WGS sequence"/>
</dbReference>
<organism evidence="1 2">
    <name type="scientific">Grus japonensis</name>
    <name type="common">Japanese crane</name>
    <name type="synonym">Red-crowned crane</name>
    <dbReference type="NCBI Taxonomy" id="30415"/>
    <lineage>
        <taxon>Eukaryota</taxon>
        <taxon>Metazoa</taxon>
        <taxon>Chordata</taxon>
        <taxon>Craniata</taxon>
        <taxon>Vertebrata</taxon>
        <taxon>Euteleostomi</taxon>
        <taxon>Archelosauria</taxon>
        <taxon>Archosauria</taxon>
        <taxon>Dinosauria</taxon>
        <taxon>Saurischia</taxon>
        <taxon>Theropoda</taxon>
        <taxon>Coelurosauria</taxon>
        <taxon>Aves</taxon>
        <taxon>Neognathae</taxon>
        <taxon>Neoaves</taxon>
        <taxon>Gruiformes</taxon>
        <taxon>Gruidae</taxon>
        <taxon>Grus</taxon>
    </lineage>
</organism>
<dbReference type="AlphaFoldDB" id="A0ABC9Y245"/>
<keyword evidence="2" id="KW-1185">Reference proteome</keyword>